<evidence type="ECO:0000313" key="2">
    <source>
        <dbReference type="Proteomes" id="UP001412067"/>
    </source>
</evidence>
<organism evidence="1 2">
    <name type="scientific">Platanthera guangdongensis</name>
    <dbReference type="NCBI Taxonomy" id="2320717"/>
    <lineage>
        <taxon>Eukaryota</taxon>
        <taxon>Viridiplantae</taxon>
        <taxon>Streptophyta</taxon>
        <taxon>Embryophyta</taxon>
        <taxon>Tracheophyta</taxon>
        <taxon>Spermatophyta</taxon>
        <taxon>Magnoliopsida</taxon>
        <taxon>Liliopsida</taxon>
        <taxon>Asparagales</taxon>
        <taxon>Orchidaceae</taxon>
        <taxon>Orchidoideae</taxon>
        <taxon>Orchideae</taxon>
        <taxon>Orchidinae</taxon>
        <taxon>Platanthera</taxon>
    </lineage>
</organism>
<dbReference type="Proteomes" id="UP001412067">
    <property type="component" value="Unassembled WGS sequence"/>
</dbReference>
<gene>
    <name evidence="1" type="ORF">KSP40_PGU005889</name>
</gene>
<reference evidence="1 2" key="1">
    <citation type="journal article" date="2022" name="Nat. Plants">
        <title>Genomes of leafy and leafless Platanthera orchids illuminate the evolution of mycoheterotrophy.</title>
        <authorList>
            <person name="Li M.H."/>
            <person name="Liu K.W."/>
            <person name="Li Z."/>
            <person name="Lu H.C."/>
            <person name="Ye Q.L."/>
            <person name="Zhang D."/>
            <person name="Wang J.Y."/>
            <person name="Li Y.F."/>
            <person name="Zhong Z.M."/>
            <person name="Liu X."/>
            <person name="Yu X."/>
            <person name="Liu D.K."/>
            <person name="Tu X.D."/>
            <person name="Liu B."/>
            <person name="Hao Y."/>
            <person name="Liao X.Y."/>
            <person name="Jiang Y.T."/>
            <person name="Sun W.H."/>
            <person name="Chen J."/>
            <person name="Chen Y.Q."/>
            <person name="Ai Y."/>
            <person name="Zhai J.W."/>
            <person name="Wu S.S."/>
            <person name="Zhou Z."/>
            <person name="Hsiao Y.Y."/>
            <person name="Wu W.L."/>
            <person name="Chen Y.Y."/>
            <person name="Lin Y.F."/>
            <person name="Hsu J.L."/>
            <person name="Li C.Y."/>
            <person name="Wang Z.W."/>
            <person name="Zhao X."/>
            <person name="Zhong W.Y."/>
            <person name="Ma X.K."/>
            <person name="Ma L."/>
            <person name="Huang J."/>
            <person name="Chen G.Z."/>
            <person name="Huang M.Z."/>
            <person name="Huang L."/>
            <person name="Peng D.H."/>
            <person name="Luo Y.B."/>
            <person name="Zou S.Q."/>
            <person name="Chen S.P."/>
            <person name="Lan S."/>
            <person name="Tsai W.C."/>
            <person name="Van de Peer Y."/>
            <person name="Liu Z.J."/>
        </authorList>
    </citation>
    <scope>NUCLEOTIDE SEQUENCE [LARGE SCALE GENOMIC DNA]</scope>
    <source>
        <strain evidence="1">Lor288</strain>
    </source>
</reference>
<keyword evidence="2" id="KW-1185">Reference proteome</keyword>
<protein>
    <submittedName>
        <fullName evidence="1">Uncharacterized protein</fullName>
    </submittedName>
</protein>
<sequence>MASDGMLELHWGGYYYAPPLNGTLDLQLMPSIGERGAKPFFSDEGSCGYLQLECRITERVTMTMRFARGNWYPNSRESRKILNCFLGERSTLEVSKRFYLKPLLLMLLWLVPAWISCGCCNR</sequence>
<dbReference type="EMBL" id="JBBWWR010000005">
    <property type="protein sequence ID" value="KAK8967195.1"/>
    <property type="molecule type" value="Genomic_DNA"/>
</dbReference>
<name>A0ABR2MSQ9_9ASPA</name>
<proteinExistence type="predicted"/>
<comment type="caution">
    <text evidence="1">The sequence shown here is derived from an EMBL/GenBank/DDBJ whole genome shotgun (WGS) entry which is preliminary data.</text>
</comment>
<accession>A0ABR2MSQ9</accession>
<evidence type="ECO:0000313" key="1">
    <source>
        <dbReference type="EMBL" id="KAK8967195.1"/>
    </source>
</evidence>